<accession>X0SSC3</accession>
<evidence type="ECO:0008006" key="2">
    <source>
        <dbReference type="Google" id="ProtNLM"/>
    </source>
</evidence>
<organism evidence="1">
    <name type="scientific">marine sediment metagenome</name>
    <dbReference type="NCBI Taxonomy" id="412755"/>
    <lineage>
        <taxon>unclassified sequences</taxon>
        <taxon>metagenomes</taxon>
        <taxon>ecological metagenomes</taxon>
    </lineage>
</organism>
<dbReference type="AlphaFoldDB" id="X0SSC3"/>
<dbReference type="GO" id="GO:0003677">
    <property type="term" value="F:DNA binding"/>
    <property type="evidence" value="ECO:0007669"/>
    <property type="project" value="InterPro"/>
</dbReference>
<evidence type="ECO:0000313" key="1">
    <source>
        <dbReference type="EMBL" id="GAF78827.1"/>
    </source>
</evidence>
<name>X0SSC3_9ZZZZ</name>
<dbReference type="InterPro" id="IPR010982">
    <property type="entry name" value="Lambda_DNA-bd_dom_sf"/>
</dbReference>
<dbReference type="EMBL" id="BARS01003180">
    <property type="protein sequence ID" value="GAF78827.1"/>
    <property type="molecule type" value="Genomic_DNA"/>
</dbReference>
<comment type="caution">
    <text evidence="1">The sequence shown here is derived from an EMBL/GenBank/DDBJ whole genome shotgun (WGS) entry which is preliminary data.</text>
</comment>
<protein>
    <recommendedName>
        <fullName evidence="2">HTH cro/C1-type domain-containing protein</fullName>
    </recommendedName>
</protein>
<proteinExistence type="predicted"/>
<reference evidence="1" key="1">
    <citation type="journal article" date="2014" name="Front. Microbiol.">
        <title>High frequency of phylogenetically diverse reductive dehalogenase-homologous genes in deep subseafloor sedimentary metagenomes.</title>
        <authorList>
            <person name="Kawai M."/>
            <person name="Futagami T."/>
            <person name="Toyoda A."/>
            <person name="Takaki Y."/>
            <person name="Nishi S."/>
            <person name="Hori S."/>
            <person name="Arai W."/>
            <person name="Tsubouchi T."/>
            <person name="Morono Y."/>
            <person name="Uchiyama I."/>
            <person name="Ito T."/>
            <person name="Fujiyama A."/>
            <person name="Inagaki F."/>
            <person name="Takami H."/>
        </authorList>
    </citation>
    <scope>NUCLEOTIDE SEQUENCE</scope>
    <source>
        <strain evidence="1">Expedition CK06-06</strain>
    </source>
</reference>
<dbReference type="SUPFAM" id="SSF47413">
    <property type="entry name" value="lambda repressor-like DNA-binding domains"/>
    <property type="match status" value="1"/>
</dbReference>
<gene>
    <name evidence="1" type="ORF">S01H1_06129</name>
</gene>
<sequence length="62" mass="7320">MKTQVQIKREAEAYLKRTGLKRYELADLARVGRQTVYDLLADRRRLFLDTLLKIDGVINRVK</sequence>